<gene>
    <name evidence="2" type="ORF">BN12_1090008</name>
</gene>
<dbReference type="EMBL" id="CAJB01000012">
    <property type="protein sequence ID" value="CCH76143.1"/>
    <property type="molecule type" value="Genomic_DNA"/>
</dbReference>
<dbReference type="OrthoDB" id="4965940at2"/>
<dbReference type="AlphaFoldDB" id="A0A077LSQ5"/>
<reference evidence="2 3" key="1">
    <citation type="journal article" date="2013" name="ISME J.">
        <title>A metabolic model for members of the genus Tetrasphaera involved in enhanced biological phosphorus removal.</title>
        <authorList>
            <person name="Kristiansen R."/>
            <person name="Nguyen H.T.T."/>
            <person name="Saunders A.M."/>
            <person name="Nielsen J.L."/>
            <person name="Wimmer R."/>
            <person name="Le V.Q."/>
            <person name="McIlroy S.J."/>
            <person name="Petrovski S."/>
            <person name="Seviour R.J."/>
            <person name="Calteau A."/>
            <person name="Nielsen K.L."/>
            <person name="Nielsen P.H."/>
        </authorList>
    </citation>
    <scope>NUCLEOTIDE SEQUENCE [LARGE SCALE GENOMIC DNA]</scope>
    <source>
        <strain evidence="2 3">T1-X7</strain>
    </source>
</reference>
<evidence type="ECO:0000313" key="3">
    <source>
        <dbReference type="Proteomes" id="UP000035721"/>
    </source>
</evidence>
<comment type="caution">
    <text evidence="2">The sequence shown here is derived from an EMBL/GenBank/DDBJ whole genome shotgun (WGS) entry which is preliminary data.</text>
</comment>
<evidence type="ECO:0000256" key="1">
    <source>
        <dbReference type="SAM" id="SignalP"/>
    </source>
</evidence>
<proteinExistence type="predicted"/>
<evidence type="ECO:0008006" key="4">
    <source>
        <dbReference type="Google" id="ProtNLM"/>
    </source>
</evidence>
<dbReference type="Proteomes" id="UP000035721">
    <property type="component" value="Unassembled WGS sequence"/>
</dbReference>
<evidence type="ECO:0000313" key="2">
    <source>
        <dbReference type="EMBL" id="CCH76143.1"/>
    </source>
</evidence>
<accession>A0A077LSQ5</accession>
<keyword evidence="3" id="KW-1185">Reference proteome</keyword>
<name>A0A077LSQ5_9MICO</name>
<dbReference type="STRING" id="1194083.BN12_1090008"/>
<feature type="signal peptide" evidence="1">
    <location>
        <begin position="1"/>
        <end position="21"/>
    </location>
</feature>
<dbReference type="RefSeq" id="WP_048552836.1">
    <property type="nucleotide sequence ID" value="NZ_HF570958.1"/>
</dbReference>
<organism evidence="2 3">
    <name type="scientific">Nostocoides japonicum T1-X7</name>
    <dbReference type="NCBI Taxonomy" id="1194083"/>
    <lineage>
        <taxon>Bacteria</taxon>
        <taxon>Bacillati</taxon>
        <taxon>Actinomycetota</taxon>
        <taxon>Actinomycetes</taxon>
        <taxon>Micrococcales</taxon>
        <taxon>Intrasporangiaceae</taxon>
        <taxon>Nostocoides</taxon>
    </lineage>
</organism>
<sequence>MVMTGGAATATAAAAAVLVLAACGAAADASASGSGAGSTTSRASTTTAAAPLAVGTAYTTVDGSVSFTVEKVKSVAAPPLDGEEAPPQLGGALVKGCVASGDGRLTWDAWTATDPAGIRFYHYGPANDLPKPQFPAATSDPLPVGKCATGWIYFELITGATIARVTYANGPETASWSAS</sequence>
<feature type="chain" id="PRO_5038740485" description="Lipoprotein" evidence="1">
    <location>
        <begin position="22"/>
        <end position="179"/>
    </location>
</feature>
<protein>
    <recommendedName>
        <fullName evidence="4">Lipoprotein</fullName>
    </recommendedName>
</protein>
<keyword evidence="1" id="KW-0732">Signal</keyword>